<dbReference type="FunFam" id="3.30.160.60:FF:000065">
    <property type="entry name" value="B-cell CLL/lymphoma 6, member B"/>
    <property type="match status" value="1"/>
</dbReference>
<accession>A0A7R8YTT9</accession>
<keyword evidence="2" id="KW-0677">Repeat</keyword>
<feature type="compositionally biased region" description="Acidic residues" evidence="6">
    <location>
        <begin position="1"/>
        <end position="11"/>
    </location>
</feature>
<gene>
    <name evidence="8" type="ORF">HERILL_LOCUS5117</name>
</gene>
<feature type="domain" description="C2H2-type" evidence="7">
    <location>
        <begin position="292"/>
        <end position="320"/>
    </location>
</feature>
<evidence type="ECO:0000256" key="3">
    <source>
        <dbReference type="ARBA" id="ARBA00022771"/>
    </source>
</evidence>
<evidence type="ECO:0000313" key="9">
    <source>
        <dbReference type="Proteomes" id="UP000594454"/>
    </source>
</evidence>
<evidence type="ECO:0000256" key="2">
    <source>
        <dbReference type="ARBA" id="ARBA00022737"/>
    </source>
</evidence>
<dbReference type="InterPro" id="IPR036236">
    <property type="entry name" value="Znf_C2H2_sf"/>
</dbReference>
<dbReference type="SUPFAM" id="SSF57667">
    <property type="entry name" value="beta-beta-alpha zinc fingers"/>
    <property type="match status" value="3"/>
</dbReference>
<feature type="region of interest" description="Disordered" evidence="6">
    <location>
        <begin position="1"/>
        <end position="30"/>
    </location>
</feature>
<evidence type="ECO:0000256" key="6">
    <source>
        <dbReference type="SAM" id="MobiDB-lite"/>
    </source>
</evidence>
<feature type="domain" description="C2H2-type" evidence="7">
    <location>
        <begin position="377"/>
        <end position="405"/>
    </location>
</feature>
<evidence type="ECO:0000313" key="8">
    <source>
        <dbReference type="EMBL" id="CAD7082049.1"/>
    </source>
</evidence>
<dbReference type="SMART" id="SM00355">
    <property type="entry name" value="ZnF_C2H2"/>
    <property type="match status" value="10"/>
</dbReference>
<reference evidence="8 9" key="1">
    <citation type="submission" date="2020-11" db="EMBL/GenBank/DDBJ databases">
        <authorList>
            <person name="Wallbank WR R."/>
            <person name="Pardo Diaz C."/>
            <person name="Kozak K."/>
            <person name="Martin S."/>
            <person name="Jiggins C."/>
            <person name="Moest M."/>
            <person name="Warren A I."/>
            <person name="Generalovic N T."/>
            <person name="Byers J.R.P. K."/>
            <person name="Montejo-Kovacevich G."/>
            <person name="Yen C E."/>
        </authorList>
    </citation>
    <scope>NUCLEOTIDE SEQUENCE [LARGE SCALE GENOMIC DNA]</scope>
</reference>
<dbReference type="PANTHER" id="PTHR24403">
    <property type="entry name" value="ZINC FINGER PROTEIN"/>
    <property type="match status" value="1"/>
</dbReference>
<keyword evidence="4" id="KW-0862">Zinc</keyword>
<evidence type="ECO:0000256" key="5">
    <source>
        <dbReference type="PROSITE-ProRule" id="PRU00042"/>
    </source>
</evidence>
<dbReference type="OrthoDB" id="6077919at2759"/>
<dbReference type="Gene3D" id="3.30.160.60">
    <property type="entry name" value="Classic Zinc Finger"/>
    <property type="match status" value="6"/>
</dbReference>
<dbReference type="Pfam" id="PF00096">
    <property type="entry name" value="zf-C2H2"/>
    <property type="match status" value="1"/>
</dbReference>
<evidence type="ECO:0000256" key="4">
    <source>
        <dbReference type="ARBA" id="ARBA00022833"/>
    </source>
</evidence>
<name>A0A7R8YTT9_HERIL</name>
<dbReference type="Proteomes" id="UP000594454">
    <property type="component" value="Chromosome 2"/>
</dbReference>
<dbReference type="OMA" id="GHMVYFH"/>
<dbReference type="InterPro" id="IPR013087">
    <property type="entry name" value="Znf_C2H2_type"/>
</dbReference>
<dbReference type="Pfam" id="PF13894">
    <property type="entry name" value="zf-C2H2_4"/>
    <property type="match status" value="1"/>
</dbReference>
<dbReference type="GO" id="GO:0005634">
    <property type="term" value="C:nucleus"/>
    <property type="evidence" value="ECO:0007669"/>
    <property type="project" value="TreeGrafter"/>
</dbReference>
<feature type="region of interest" description="Disordered" evidence="6">
    <location>
        <begin position="120"/>
        <end position="158"/>
    </location>
</feature>
<sequence>MHSGNDEDADFDNIIKYAPEESDDSRPVGNEPSENIADIAKIVKALQCQKCDFVSSSIEVLLQHFKAHSISTSPTDVTDNSNESVEEILVCSLCYGQYTSLEILRNHMITDHGCTEKVQKNSTLRPSKSSSPMDREGCNADVEDNKSEDSVSPSEDETAPVSFKDFKLRLTRSLIYKCSVKGCFYKFESREKQEQHLQCHCSTEADKVRDFKCTACTIDLKTWRNCSSHMWKEHKKDVDLLKCPICTYKAITAVKVWRHMRVHGRWRSKVLKRKHVNKENKDKGIIRWYTQKTCEICSRIFANSRTLSKHVKTVHNRIKPFICNVCGRKSARKSTWIVHMRQHTGERPYQCKSCLFKASDPSVLKKHEMRHSNTSSYKCNLCEYSAIQSSSFKNHMKLYHPEEFKKILCDQCNYISVNSDVLEAHKKDHKKGLIQNEDSSEARITTSSLKITTNPHAEKPTGNVEISSDCFLPLESTDSIAHDPSIDTGGVTIPAHSEDTQFPPTFMHP</sequence>
<proteinExistence type="predicted"/>
<keyword evidence="9" id="KW-1185">Reference proteome</keyword>
<dbReference type="PANTHER" id="PTHR24403:SF67">
    <property type="entry name" value="FI01116P-RELATED"/>
    <property type="match status" value="1"/>
</dbReference>
<dbReference type="InParanoid" id="A0A7R8YTT9"/>
<dbReference type="AlphaFoldDB" id="A0A7R8YTT9"/>
<dbReference type="PROSITE" id="PS00028">
    <property type="entry name" value="ZINC_FINGER_C2H2_1"/>
    <property type="match status" value="2"/>
</dbReference>
<protein>
    <recommendedName>
        <fullName evidence="7">C2H2-type domain-containing protein</fullName>
    </recommendedName>
</protein>
<dbReference type="FunCoup" id="A0A7R8YTT9">
    <property type="interactions" value="476"/>
</dbReference>
<dbReference type="InterPro" id="IPR050688">
    <property type="entry name" value="Zinc_finger/UBP_domain"/>
</dbReference>
<keyword evidence="3 5" id="KW-0863">Zinc-finger</keyword>
<dbReference type="EMBL" id="LR899010">
    <property type="protein sequence ID" value="CAD7082049.1"/>
    <property type="molecule type" value="Genomic_DNA"/>
</dbReference>
<evidence type="ECO:0000259" key="7">
    <source>
        <dbReference type="PROSITE" id="PS50157"/>
    </source>
</evidence>
<organism evidence="8 9">
    <name type="scientific">Hermetia illucens</name>
    <name type="common">Black soldier fly</name>
    <dbReference type="NCBI Taxonomy" id="343691"/>
    <lineage>
        <taxon>Eukaryota</taxon>
        <taxon>Metazoa</taxon>
        <taxon>Ecdysozoa</taxon>
        <taxon>Arthropoda</taxon>
        <taxon>Hexapoda</taxon>
        <taxon>Insecta</taxon>
        <taxon>Pterygota</taxon>
        <taxon>Neoptera</taxon>
        <taxon>Endopterygota</taxon>
        <taxon>Diptera</taxon>
        <taxon>Brachycera</taxon>
        <taxon>Stratiomyomorpha</taxon>
        <taxon>Stratiomyidae</taxon>
        <taxon>Hermetiinae</taxon>
        <taxon>Hermetia</taxon>
    </lineage>
</organism>
<feature type="domain" description="C2H2-type" evidence="7">
    <location>
        <begin position="321"/>
        <end position="348"/>
    </location>
</feature>
<dbReference type="PROSITE" id="PS50157">
    <property type="entry name" value="ZINC_FINGER_C2H2_2"/>
    <property type="match status" value="3"/>
</dbReference>
<feature type="compositionally biased region" description="Basic and acidic residues" evidence="6">
    <location>
        <begin position="133"/>
        <end position="149"/>
    </location>
</feature>
<dbReference type="GO" id="GO:0008270">
    <property type="term" value="F:zinc ion binding"/>
    <property type="evidence" value="ECO:0007669"/>
    <property type="project" value="UniProtKB-KW"/>
</dbReference>
<keyword evidence="1" id="KW-0479">Metal-binding</keyword>
<feature type="compositionally biased region" description="Polar residues" evidence="6">
    <location>
        <begin position="120"/>
        <end position="132"/>
    </location>
</feature>
<dbReference type="GO" id="GO:0045944">
    <property type="term" value="P:positive regulation of transcription by RNA polymerase II"/>
    <property type="evidence" value="ECO:0007669"/>
    <property type="project" value="TreeGrafter"/>
</dbReference>
<evidence type="ECO:0000256" key="1">
    <source>
        <dbReference type="ARBA" id="ARBA00022723"/>
    </source>
</evidence>